<dbReference type="EMBL" id="CWQJ01000019">
    <property type="protein sequence ID" value="CSC48267.1"/>
    <property type="molecule type" value="Genomic_DNA"/>
</dbReference>
<sequence length="68" mass="7404">MIALISRTHGRTLFDLVRIKILLSEHSVIARRILHRGDDVFGDVTLIEGGGALLCDGSECGGVVRVFQ</sequence>
<gene>
    <name evidence="1" type="ORF">ERS013201_02729</name>
</gene>
<dbReference type="Proteomes" id="UP000046067">
    <property type="component" value="Unassembled WGS sequence"/>
</dbReference>
<accession>A0A655YRM8</accession>
<reference evidence="1 2" key="1">
    <citation type="submission" date="2015-07" db="EMBL/GenBank/DDBJ databases">
        <authorList>
            <consortium name="Pathogen Informatics"/>
        </authorList>
    </citation>
    <scope>NUCLEOTIDE SEQUENCE [LARGE SCALE GENOMIC DNA]</scope>
    <source>
        <strain evidence="1 2">A325</strain>
    </source>
</reference>
<proteinExistence type="predicted"/>
<protein>
    <submittedName>
        <fullName evidence="1">Uncharacterized protein</fullName>
    </submittedName>
</protein>
<evidence type="ECO:0000313" key="1">
    <source>
        <dbReference type="EMBL" id="CSC48267.1"/>
    </source>
</evidence>
<evidence type="ECO:0000313" key="2">
    <source>
        <dbReference type="Proteomes" id="UP000046067"/>
    </source>
</evidence>
<name>A0A655YRM8_VIBCL</name>
<organism evidence="1 2">
    <name type="scientific">Vibrio cholerae</name>
    <dbReference type="NCBI Taxonomy" id="666"/>
    <lineage>
        <taxon>Bacteria</taxon>
        <taxon>Pseudomonadati</taxon>
        <taxon>Pseudomonadota</taxon>
        <taxon>Gammaproteobacteria</taxon>
        <taxon>Vibrionales</taxon>
        <taxon>Vibrionaceae</taxon>
        <taxon>Vibrio</taxon>
    </lineage>
</organism>
<dbReference type="AlphaFoldDB" id="A0A655YRM8"/>